<sequence>MLEPLGITPAAESVYLALLRAPCAGVADLVRAVRAEENTVREALTELTAMGLLRASWREPGVLRPVDPEIGLGALVAREQAEVARRQSLVEEGRAAVARVLAGQVEFRDEGEVECVDGLDAVRARHKELAAESREEILAFDPAPGDHPGGVRVRQVHLDGVRANAAAWALVRGLAENGVEVRTAMSLPVRMSVFDGRRAVVPQAGGALVLSGQGVVTALVTLFEHVWREATPVDVTRTTASGAPTLQQRELLRLWARGATDEKAARQLGVSPRTVRRLSGDLMTRLGAASRFQAGAKALERGWLAAADLA</sequence>
<dbReference type="PANTHER" id="PTHR34293:SF1">
    <property type="entry name" value="HTH-TYPE TRANSCRIPTIONAL REGULATOR TRMBL2"/>
    <property type="match status" value="1"/>
</dbReference>
<dbReference type="InterPro" id="IPR002831">
    <property type="entry name" value="Tscrpt_reg_TrmB_N"/>
</dbReference>
<organism evidence="2 3">
    <name type="scientific">Actinorhabdospora filicis</name>
    <dbReference type="NCBI Taxonomy" id="1785913"/>
    <lineage>
        <taxon>Bacteria</taxon>
        <taxon>Bacillati</taxon>
        <taxon>Actinomycetota</taxon>
        <taxon>Actinomycetes</taxon>
        <taxon>Micromonosporales</taxon>
        <taxon>Micromonosporaceae</taxon>
        <taxon>Actinorhabdospora</taxon>
    </lineage>
</organism>
<evidence type="ECO:0000259" key="1">
    <source>
        <dbReference type="PROSITE" id="PS50043"/>
    </source>
</evidence>
<dbReference type="InterPro" id="IPR000792">
    <property type="entry name" value="Tscrpt_reg_LuxR_C"/>
</dbReference>
<dbReference type="RefSeq" id="WP_285661788.1">
    <property type="nucleotide sequence ID" value="NZ_BSTX01000001.1"/>
</dbReference>
<dbReference type="EMBL" id="BSTX01000001">
    <property type="protein sequence ID" value="GLZ76622.1"/>
    <property type="molecule type" value="Genomic_DNA"/>
</dbReference>
<dbReference type="Pfam" id="PF00196">
    <property type="entry name" value="GerE"/>
    <property type="match status" value="1"/>
</dbReference>
<dbReference type="GO" id="GO:0003677">
    <property type="term" value="F:DNA binding"/>
    <property type="evidence" value="ECO:0007669"/>
    <property type="project" value="InterPro"/>
</dbReference>
<keyword evidence="3" id="KW-1185">Reference proteome</keyword>
<dbReference type="Proteomes" id="UP001165079">
    <property type="component" value="Unassembled WGS sequence"/>
</dbReference>
<dbReference type="PANTHER" id="PTHR34293">
    <property type="entry name" value="HTH-TYPE TRANSCRIPTIONAL REGULATOR TRMBL2"/>
    <property type="match status" value="1"/>
</dbReference>
<comment type="caution">
    <text evidence="2">The sequence shown here is derived from an EMBL/GenBank/DDBJ whole genome shotgun (WGS) entry which is preliminary data.</text>
</comment>
<dbReference type="InterPro" id="IPR036388">
    <property type="entry name" value="WH-like_DNA-bd_sf"/>
</dbReference>
<dbReference type="GO" id="GO:0006355">
    <property type="term" value="P:regulation of DNA-templated transcription"/>
    <property type="evidence" value="ECO:0007669"/>
    <property type="project" value="InterPro"/>
</dbReference>
<dbReference type="AlphaFoldDB" id="A0A9W6SIU9"/>
<reference evidence="2" key="1">
    <citation type="submission" date="2023-03" db="EMBL/GenBank/DDBJ databases">
        <title>Actinorhabdospora filicis NBRC 111898.</title>
        <authorList>
            <person name="Ichikawa N."/>
            <person name="Sato H."/>
            <person name="Tonouchi N."/>
        </authorList>
    </citation>
    <scope>NUCLEOTIDE SEQUENCE</scope>
    <source>
        <strain evidence="2">NBRC 111898</strain>
    </source>
</reference>
<dbReference type="Pfam" id="PF01978">
    <property type="entry name" value="TrmB"/>
    <property type="match status" value="1"/>
</dbReference>
<dbReference type="CDD" id="cd06170">
    <property type="entry name" value="LuxR_C_like"/>
    <property type="match status" value="1"/>
</dbReference>
<dbReference type="PROSITE" id="PS50043">
    <property type="entry name" value="HTH_LUXR_2"/>
    <property type="match status" value="1"/>
</dbReference>
<feature type="domain" description="HTH luxR-type" evidence="1">
    <location>
        <begin position="239"/>
        <end position="302"/>
    </location>
</feature>
<evidence type="ECO:0000313" key="2">
    <source>
        <dbReference type="EMBL" id="GLZ76622.1"/>
    </source>
</evidence>
<evidence type="ECO:0000313" key="3">
    <source>
        <dbReference type="Proteomes" id="UP001165079"/>
    </source>
</evidence>
<proteinExistence type="predicted"/>
<accession>A0A9W6SIU9</accession>
<dbReference type="SMART" id="SM00421">
    <property type="entry name" value="HTH_LUXR"/>
    <property type="match status" value="1"/>
</dbReference>
<name>A0A9W6SIU9_9ACTN</name>
<protein>
    <submittedName>
        <fullName evidence="2">Transcriptional regulator</fullName>
    </submittedName>
</protein>
<dbReference type="InterPro" id="IPR051797">
    <property type="entry name" value="TrmB-like"/>
</dbReference>
<dbReference type="Gene3D" id="1.10.10.10">
    <property type="entry name" value="Winged helix-like DNA-binding domain superfamily/Winged helix DNA-binding domain"/>
    <property type="match status" value="2"/>
</dbReference>
<dbReference type="InterPro" id="IPR016032">
    <property type="entry name" value="Sig_transdc_resp-reg_C-effctor"/>
</dbReference>
<dbReference type="SUPFAM" id="SSF46894">
    <property type="entry name" value="C-terminal effector domain of the bipartite response regulators"/>
    <property type="match status" value="1"/>
</dbReference>
<gene>
    <name evidence="2" type="ORF">Afil01_14290</name>
</gene>